<evidence type="ECO:0000256" key="2">
    <source>
        <dbReference type="ARBA" id="ARBA00009194"/>
    </source>
</evidence>
<evidence type="ECO:0000256" key="4">
    <source>
        <dbReference type="SAM" id="SignalP"/>
    </source>
</evidence>
<evidence type="ECO:0000313" key="5">
    <source>
        <dbReference type="EMBL" id="MFC5215557.1"/>
    </source>
</evidence>
<evidence type="ECO:0000313" key="6">
    <source>
        <dbReference type="Proteomes" id="UP001596263"/>
    </source>
</evidence>
<comment type="similarity">
    <text evidence="2">Belongs to the LppX/LprAFG lipoprotein family.</text>
</comment>
<proteinExistence type="inferred from homology"/>
<dbReference type="Proteomes" id="UP001596263">
    <property type="component" value="Unassembled WGS sequence"/>
</dbReference>
<dbReference type="RefSeq" id="WP_380853551.1">
    <property type="nucleotide sequence ID" value="NZ_JBHSKM010000008.1"/>
</dbReference>
<gene>
    <name evidence="5" type="ORF">ACFPQ9_17075</name>
</gene>
<keyword evidence="5" id="KW-0449">Lipoprotein</keyword>
<keyword evidence="6" id="KW-1185">Reference proteome</keyword>
<dbReference type="InterPro" id="IPR009830">
    <property type="entry name" value="LppX/LprAFG"/>
</dbReference>
<dbReference type="SUPFAM" id="SSF89392">
    <property type="entry name" value="Prokaryotic lipoproteins and lipoprotein localization factors"/>
    <property type="match status" value="1"/>
</dbReference>
<reference evidence="6" key="1">
    <citation type="journal article" date="2019" name="Int. J. Syst. Evol. Microbiol.">
        <title>The Global Catalogue of Microorganisms (GCM) 10K type strain sequencing project: providing services to taxonomists for standard genome sequencing and annotation.</title>
        <authorList>
            <consortium name="The Broad Institute Genomics Platform"/>
            <consortium name="The Broad Institute Genome Sequencing Center for Infectious Disease"/>
            <person name="Wu L."/>
            <person name="Ma J."/>
        </authorList>
    </citation>
    <scope>NUCLEOTIDE SEQUENCE [LARGE SCALE GENOMIC DNA]</scope>
    <source>
        <strain evidence="6">KCTC 42586</strain>
    </source>
</reference>
<dbReference type="InterPro" id="IPR029046">
    <property type="entry name" value="LolA/LolB/LppX"/>
</dbReference>
<keyword evidence="3" id="KW-1003">Cell membrane</keyword>
<feature type="chain" id="PRO_5046280948" evidence="4">
    <location>
        <begin position="30"/>
        <end position="283"/>
    </location>
</feature>
<keyword evidence="4" id="KW-0732">Signal</keyword>
<protein>
    <submittedName>
        <fullName evidence="5">LppX_LprAFG lipoprotein</fullName>
    </submittedName>
</protein>
<accession>A0ABW0CJZ4</accession>
<keyword evidence="3" id="KW-0472">Membrane</keyword>
<comment type="caution">
    <text evidence="5">The sequence shown here is derived from an EMBL/GenBank/DDBJ whole genome shotgun (WGS) entry which is preliminary data.</text>
</comment>
<evidence type="ECO:0000256" key="3">
    <source>
        <dbReference type="ARBA" id="ARBA00022475"/>
    </source>
</evidence>
<evidence type="ECO:0000256" key="1">
    <source>
        <dbReference type="ARBA" id="ARBA00004196"/>
    </source>
</evidence>
<dbReference type="Gene3D" id="2.50.20.20">
    <property type="match status" value="1"/>
</dbReference>
<sequence length="283" mass="29970">MSLSIRAAARTAVPAAVLLLAGCGTGAGADQAAAGSSAADAVARAVEKTEGVTSLHYKVTGRFPERGRIADEGTVRTKPLTAGLTTANLSGEEQGETELRLVDGVLYGSAPGDMVEKMGGRHWISYGPAADLTTDSGLRMDVGALRDSVGRNPAREAAFLAGAPDVRRVGEEKIDGAGTTHYTGTAAVDELRASIEDVEDKTTRAGRDRSLDQYEKAGVDELTLDVWVDGHDRVRRLRTQGFGRHGELDLTVTFLDYGKPVTIRAPRPEDTADLRKPLEKKGS</sequence>
<dbReference type="Pfam" id="PF07161">
    <property type="entry name" value="LppX_LprAFG"/>
    <property type="match status" value="1"/>
</dbReference>
<dbReference type="EMBL" id="JBHSKM010000008">
    <property type="protein sequence ID" value="MFC5215557.1"/>
    <property type="molecule type" value="Genomic_DNA"/>
</dbReference>
<name>A0ABW0CJZ4_STRCD</name>
<organism evidence="5 6">
    <name type="scientific">Streptomyces coerulescens</name>
    <dbReference type="NCBI Taxonomy" id="29304"/>
    <lineage>
        <taxon>Bacteria</taxon>
        <taxon>Bacillati</taxon>
        <taxon>Actinomycetota</taxon>
        <taxon>Actinomycetes</taxon>
        <taxon>Kitasatosporales</taxon>
        <taxon>Streptomycetaceae</taxon>
        <taxon>Streptomyces</taxon>
    </lineage>
</organism>
<feature type="signal peptide" evidence="4">
    <location>
        <begin position="1"/>
        <end position="29"/>
    </location>
</feature>
<comment type="subcellular location">
    <subcellularLocation>
        <location evidence="1">Cell envelope</location>
    </subcellularLocation>
</comment>
<dbReference type="PROSITE" id="PS51257">
    <property type="entry name" value="PROKAR_LIPOPROTEIN"/>
    <property type="match status" value="1"/>
</dbReference>